<feature type="compositionally biased region" description="Polar residues" evidence="1">
    <location>
        <begin position="97"/>
        <end position="106"/>
    </location>
</feature>
<dbReference type="EMBL" id="JAIQCV010000001">
    <property type="protein sequence ID" value="KAH1129532.1"/>
    <property type="molecule type" value="Genomic_DNA"/>
</dbReference>
<evidence type="ECO:0000313" key="2">
    <source>
        <dbReference type="EMBL" id="KAH1129532.1"/>
    </source>
</evidence>
<sequence>MGSVKLASLEETVHSGEQFLAQLRQTHEMNFKYLQNVTIESLNFNVYNPEGKDSKKFQREWKQSANFFTPIEPETGEENLEDSIDLEKVPKARLQTKEASTNSTDQPAKVGN</sequence>
<gene>
    <name evidence="2" type="ORF">J1N35_000910</name>
</gene>
<dbReference type="Proteomes" id="UP000828251">
    <property type="component" value="Unassembled WGS sequence"/>
</dbReference>
<comment type="caution">
    <text evidence="2">The sequence shown here is derived from an EMBL/GenBank/DDBJ whole genome shotgun (WGS) entry which is preliminary data.</text>
</comment>
<protein>
    <submittedName>
        <fullName evidence="2">Uncharacterized protein</fullName>
    </submittedName>
</protein>
<evidence type="ECO:0000313" key="3">
    <source>
        <dbReference type="Proteomes" id="UP000828251"/>
    </source>
</evidence>
<name>A0A9D3WHZ3_9ROSI</name>
<reference evidence="2 3" key="1">
    <citation type="journal article" date="2021" name="Plant Biotechnol. J.">
        <title>Multi-omics assisted identification of the key and species-specific regulatory components of drought-tolerant mechanisms in Gossypium stocksii.</title>
        <authorList>
            <person name="Yu D."/>
            <person name="Ke L."/>
            <person name="Zhang D."/>
            <person name="Wu Y."/>
            <person name="Sun Y."/>
            <person name="Mei J."/>
            <person name="Sun J."/>
            <person name="Sun Y."/>
        </authorList>
    </citation>
    <scope>NUCLEOTIDE SEQUENCE [LARGE SCALE GENOMIC DNA]</scope>
    <source>
        <strain evidence="3">cv. E1</strain>
        <tissue evidence="2">Leaf</tissue>
    </source>
</reference>
<keyword evidence="3" id="KW-1185">Reference proteome</keyword>
<evidence type="ECO:0000256" key="1">
    <source>
        <dbReference type="SAM" id="MobiDB-lite"/>
    </source>
</evidence>
<dbReference type="AlphaFoldDB" id="A0A9D3WHZ3"/>
<organism evidence="2 3">
    <name type="scientific">Gossypium stocksii</name>
    <dbReference type="NCBI Taxonomy" id="47602"/>
    <lineage>
        <taxon>Eukaryota</taxon>
        <taxon>Viridiplantae</taxon>
        <taxon>Streptophyta</taxon>
        <taxon>Embryophyta</taxon>
        <taxon>Tracheophyta</taxon>
        <taxon>Spermatophyta</taxon>
        <taxon>Magnoliopsida</taxon>
        <taxon>eudicotyledons</taxon>
        <taxon>Gunneridae</taxon>
        <taxon>Pentapetalae</taxon>
        <taxon>rosids</taxon>
        <taxon>malvids</taxon>
        <taxon>Malvales</taxon>
        <taxon>Malvaceae</taxon>
        <taxon>Malvoideae</taxon>
        <taxon>Gossypium</taxon>
    </lineage>
</organism>
<feature type="region of interest" description="Disordered" evidence="1">
    <location>
        <begin position="91"/>
        <end position="112"/>
    </location>
</feature>
<proteinExistence type="predicted"/>
<accession>A0A9D3WHZ3</accession>